<dbReference type="InterPro" id="IPR006150">
    <property type="entry name" value="Cys_repeat_1"/>
</dbReference>
<dbReference type="PANTHER" id="PTHR34150">
    <property type="entry name" value="PROTEIN CBG08832-RELATED"/>
    <property type="match status" value="1"/>
</dbReference>
<proteinExistence type="predicted"/>
<sequence length="610" mass="63292">MPQPQTLPAPRPIPVISQYCPDGSRPPQGCGPNGLCPQGYGCFQGGCCPLRCPNGQNQAGICIQITTNCAQSGDCCPAAVPHIALPVCPSGQKASSFCTVERGCGPGMECSSGGCCPMPFCPNGVQATGRCLFGSGCRALSMCIDGLCCPLPQCPTGTLAVRVCMSSTECGPGYECVNGGCCPLTPCPNGQIATQRCQGATQCCQGGQVCLNGVCCPLPLCSNGMMATSYCNDNRQCGPGMECAAGGCCPLPTCPSGGQASQRCYPGVGCPPGQFCDGGVCCPIPVCSNGMPSLQLCGIGNSCPLGFVCEGRGCCPEPMPLCPNGGRASRKCVRGSDCAPGFGCTVLGGCCLLSVEPVCPVSQSPVCQCSATNACPAQSTCLSGTCCTSALTAAYNRVPGTQCRSSTQCNGFNAECAACLQTTCVCTNGAASNGATCQQTPPQVLQMARTGCDEYGSPCRYTFSTARRKPIFAPVGNATEKPLWFHVAAKRKCVTDVKKPNYDPDNTCLPNEKCIKGECKMRLWPGEYGCSTDEECSSRCPNTYCSRNSDKNVPQCQCKGGMLLFGRCFVSCPDGFHQSGAYCKHDNEDAFWKDGQAQEKLKEVLNSGTC</sequence>
<gene>
    <name evidence="1" type="ORF">AB6A40_002577</name>
</gene>
<evidence type="ECO:0008006" key="3">
    <source>
        <dbReference type="Google" id="ProtNLM"/>
    </source>
</evidence>
<name>A0ABD6EG14_9BILA</name>
<evidence type="ECO:0000313" key="1">
    <source>
        <dbReference type="EMBL" id="MFH4975868.1"/>
    </source>
</evidence>
<dbReference type="PANTHER" id="PTHR34150:SF4">
    <property type="entry name" value="CHITIN BINDING DOMAIN (CHTBD2) CONTAINING"/>
    <property type="match status" value="1"/>
</dbReference>
<accession>A0ABD6EG14</accession>
<reference evidence="1 2" key="1">
    <citation type="submission" date="2024-08" db="EMBL/GenBank/DDBJ databases">
        <title>Gnathostoma spinigerum genome.</title>
        <authorList>
            <person name="Gonzalez-Bertolin B."/>
            <person name="Monzon S."/>
            <person name="Zaballos A."/>
            <person name="Jimenez P."/>
            <person name="Dekumyoy P."/>
            <person name="Varona S."/>
            <person name="Cuesta I."/>
            <person name="Sumanam S."/>
            <person name="Adisakwattana P."/>
            <person name="Gasser R.B."/>
            <person name="Hernandez-Gonzalez A."/>
            <person name="Young N.D."/>
            <person name="Perteguer M.J."/>
        </authorList>
    </citation>
    <scope>NUCLEOTIDE SEQUENCE [LARGE SCALE GENOMIC DNA]</scope>
    <source>
        <strain evidence="1">AL3</strain>
        <tissue evidence="1">Liver</tissue>
    </source>
</reference>
<comment type="caution">
    <text evidence="1">The sequence shown here is derived from an EMBL/GenBank/DDBJ whole genome shotgun (WGS) entry which is preliminary data.</text>
</comment>
<dbReference type="AlphaFoldDB" id="A0ABD6EG14"/>
<dbReference type="SMART" id="SM00289">
    <property type="entry name" value="WR1"/>
    <property type="match status" value="10"/>
</dbReference>
<evidence type="ECO:0000313" key="2">
    <source>
        <dbReference type="Proteomes" id="UP001608902"/>
    </source>
</evidence>
<organism evidence="1 2">
    <name type="scientific">Gnathostoma spinigerum</name>
    <dbReference type="NCBI Taxonomy" id="75299"/>
    <lineage>
        <taxon>Eukaryota</taxon>
        <taxon>Metazoa</taxon>
        <taxon>Ecdysozoa</taxon>
        <taxon>Nematoda</taxon>
        <taxon>Chromadorea</taxon>
        <taxon>Rhabditida</taxon>
        <taxon>Spirurina</taxon>
        <taxon>Gnathostomatomorpha</taxon>
        <taxon>Gnathostomatoidea</taxon>
        <taxon>Gnathostomatidae</taxon>
        <taxon>Gnathostoma</taxon>
    </lineage>
</organism>
<protein>
    <recommendedName>
        <fullName evidence="3">EB domain-containing protein</fullName>
    </recommendedName>
</protein>
<dbReference type="EMBL" id="JBGFUD010001170">
    <property type="protein sequence ID" value="MFH4975868.1"/>
    <property type="molecule type" value="Genomic_DNA"/>
</dbReference>
<keyword evidence="2" id="KW-1185">Reference proteome</keyword>
<dbReference type="Proteomes" id="UP001608902">
    <property type="component" value="Unassembled WGS sequence"/>
</dbReference>